<comment type="caution">
    <text evidence="2">The sequence shown here is derived from an EMBL/GenBank/DDBJ whole genome shotgun (WGS) entry which is preliminary data.</text>
</comment>
<reference evidence="3" key="1">
    <citation type="journal article" date="2019" name="Int. J. Syst. Evol. Microbiol.">
        <title>The Global Catalogue of Microorganisms (GCM) 10K type strain sequencing project: providing services to taxonomists for standard genome sequencing and annotation.</title>
        <authorList>
            <consortium name="The Broad Institute Genomics Platform"/>
            <consortium name="The Broad Institute Genome Sequencing Center for Infectious Disease"/>
            <person name="Wu L."/>
            <person name="Ma J."/>
        </authorList>
    </citation>
    <scope>NUCLEOTIDE SEQUENCE [LARGE SCALE GENOMIC DNA]</scope>
    <source>
        <strain evidence="3">CGMCC 1.12478</strain>
    </source>
</reference>
<dbReference type="Proteomes" id="UP000645462">
    <property type="component" value="Unassembled WGS sequence"/>
</dbReference>
<dbReference type="Gene3D" id="1.10.10.60">
    <property type="entry name" value="Homeodomain-like"/>
    <property type="match status" value="1"/>
</dbReference>
<evidence type="ECO:0000313" key="2">
    <source>
        <dbReference type="EMBL" id="GGC24181.1"/>
    </source>
</evidence>
<dbReference type="SUPFAM" id="SSF46689">
    <property type="entry name" value="Homeodomain-like"/>
    <property type="match status" value="1"/>
</dbReference>
<evidence type="ECO:0008006" key="4">
    <source>
        <dbReference type="Google" id="ProtNLM"/>
    </source>
</evidence>
<dbReference type="EMBL" id="BMFC01000034">
    <property type="protein sequence ID" value="GGC24181.1"/>
    <property type="molecule type" value="Genomic_DNA"/>
</dbReference>
<name>A0ABQ1LGW8_9RHOB</name>
<proteinExistence type="predicted"/>
<accession>A0ABQ1LGW8</accession>
<feature type="coiled-coil region" evidence="1">
    <location>
        <begin position="55"/>
        <end position="82"/>
    </location>
</feature>
<dbReference type="InterPro" id="IPR009057">
    <property type="entry name" value="Homeodomain-like_sf"/>
</dbReference>
<sequence>MGTGRTDEFRKDAVRIALTSGLTRRQVADDLGVGLSTLNKWVNAHRDTDVVSPEDRELARENERLRRENRILKEERDILKNRHGSQPACARYKQPVLPSVVWRAVADRLLEGQTPLKNVAHGLMRT</sequence>
<organism evidence="2 3">
    <name type="scientific">Marivita lacus</name>
    <dbReference type="NCBI Taxonomy" id="1323742"/>
    <lineage>
        <taxon>Bacteria</taxon>
        <taxon>Pseudomonadati</taxon>
        <taxon>Pseudomonadota</taxon>
        <taxon>Alphaproteobacteria</taxon>
        <taxon>Rhodobacterales</taxon>
        <taxon>Roseobacteraceae</taxon>
        <taxon>Marivita</taxon>
    </lineage>
</organism>
<dbReference type="Pfam" id="PF01527">
    <property type="entry name" value="HTH_Tnp_1"/>
    <property type="match status" value="1"/>
</dbReference>
<keyword evidence="1" id="KW-0175">Coiled coil</keyword>
<gene>
    <name evidence="2" type="ORF">GCM10011363_45850</name>
</gene>
<keyword evidence="3" id="KW-1185">Reference proteome</keyword>
<evidence type="ECO:0000313" key="3">
    <source>
        <dbReference type="Proteomes" id="UP000645462"/>
    </source>
</evidence>
<dbReference type="InterPro" id="IPR002514">
    <property type="entry name" value="Transposase_8"/>
</dbReference>
<protein>
    <recommendedName>
        <fullName evidence="4">Transposase</fullName>
    </recommendedName>
</protein>
<evidence type="ECO:0000256" key="1">
    <source>
        <dbReference type="SAM" id="Coils"/>
    </source>
</evidence>